<dbReference type="InterPro" id="IPR049453">
    <property type="entry name" value="Memb_transporter_dom"/>
</dbReference>
<evidence type="ECO:0000313" key="10">
    <source>
        <dbReference type="EMBL" id="GII37842.1"/>
    </source>
</evidence>
<protein>
    <recommendedName>
        <fullName evidence="9">Integral membrane bound transporter domain-containing protein</fullName>
    </recommendedName>
</protein>
<feature type="transmembrane region" description="Helical" evidence="8">
    <location>
        <begin position="292"/>
        <end position="310"/>
    </location>
</feature>
<accession>A0A8J3U6C7</accession>
<feature type="compositionally biased region" description="Low complexity" evidence="7">
    <location>
        <begin position="468"/>
        <end position="479"/>
    </location>
</feature>
<evidence type="ECO:0000256" key="7">
    <source>
        <dbReference type="SAM" id="MobiDB-lite"/>
    </source>
</evidence>
<dbReference type="Proteomes" id="UP000622547">
    <property type="component" value="Unassembled WGS sequence"/>
</dbReference>
<keyword evidence="11" id="KW-1185">Reference proteome</keyword>
<dbReference type="Pfam" id="PF13515">
    <property type="entry name" value="FUSC_2"/>
    <property type="match status" value="1"/>
</dbReference>
<gene>
    <name evidence="10" type="ORF">Pph01_28450</name>
</gene>
<feature type="transmembrane region" description="Helical" evidence="8">
    <location>
        <begin position="101"/>
        <end position="119"/>
    </location>
</feature>
<feature type="transmembrane region" description="Helical" evidence="8">
    <location>
        <begin position="53"/>
        <end position="72"/>
    </location>
</feature>
<dbReference type="AlphaFoldDB" id="A0A8J3U6C7"/>
<name>A0A8J3U6C7_9ACTN</name>
<organism evidence="10 11">
    <name type="scientific">Planotetraspora phitsanulokensis</name>
    <dbReference type="NCBI Taxonomy" id="575192"/>
    <lineage>
        <taxon>Bacteria</taxon>
        <taxon>Bacillati</taxon>
        <taxon>Actinomycetota</taxon>
        <taxon>Actinomycetes</taxon>
        <taxon>Streptosporangiales</taxon>
        <taxon>Streptosporangiaceae</taxon>
        <taxon>Planotetraspora</taxon>
    </lineage>
</organism>
<feature type="transmembrane region" description="Helical" evidence="8">
    <location>
        <begin position="125"/>
        <end position="145"/>
    </location>
</feature>
<feature type="transmembrane region" description="Helical" evidence="8">
    <location>
        <begin position="78"/>
        <end position="94"/>
    </location>
</feature>
<feature type="transmembrane region" description="Helical" evidence="8">
    <location>
        <begin position="165"/>
        <end position="184"/>
    </location>
</feature>
<evidence type="ECO:0000256" key="8">
    <source>
        <dbReference type="SAM" id="Phobius"/>
    </source>
</evidence>
<comment type="caution">
    <text evidence="10">The sequence shown here is derived from an EMBL/GenBank/DDBJ whole genome shotgun (WGS) entry which is preliminary data.</text>
</comment>
<feature type="region of interest" description="Disordered" evidence="7">
    <location>
        <begin position="460"/>
        <end position="479"/>
    </location>
</feature>
<comment type="similarity">
    <text evidence="6">Belongs to the YccS/YhfK family.</text>
</comment>
<keyword evidence="2" id="KW-1003">Cell membrane</keyword>
<evidence type="ECO:0000259" key="9">
    <source>
        <dbReference type="Pfam" id="PF13515"/>
    </source>
</evidence>
<dbReference type="GO" id="GO:0005886">
    <property type="term" value="C:plasma membrane"/>
    <property type="evidence" value="ECO:0007669"/>
    <property type="project" value="UniProtKB-SubCell"/>
</dbReference>
<feature type="domain" description="Integral membrane bound transporter" evidence="9">
    <location>
        <begin position="172"/>
        <end position="304"/>
    </location>
</feature>
<dbReference type="PANTHER" id="PTHR30509">
    <property type="entry name" value="P-HYDROXYBENZOIC ACID EFFLUX PUMP SUBUNIT-RELATED"/>
    <property type="match status" value="1"/>
</dbReference>
<dbReference type="RefSeq" id="WP_204073528.1">
    <property type="nucleotide sequence ID" value="NZ_BAABHI010000013.1"/>
</dbReference>
<comment type="subcellular location">
    <subcellularLocation>
        <location evidence="1">Cell membrane</location>
        <topology evidence="1">Multi-pass membrane protein</topology>
    </subcellularLocation>
</comment>
<evidence type="ECO:0000256" key="6">
    <source>
        <dbReference type="ARBA" id="ARBA00043993"/>
    </source>
</evidence>
<keyword evidence="5 8" id="KW-0472">Membrane</keyword>
<evidence type="ECO:0000256" key="2">
    <source>
        <dbReference type="ARBA" id="ARBA00022475"/>
    </source>
</evidence>
<proteinExistence type="inferred from homology"/>
<dbReference type="PANTHER" id="PTHR30509:SF9">
    <property type="entry name" value="MULTIDRUG RESISTANCE PROTEIN MDTO"/>
    <property type="match status" value="1"/>
</dbReference>
<sequence length="479" mass="49660">MRIKIPRSFVAAVGTAVTLGVLASGERQSLGVVILGVVLAISLERAKAGRRSLLVVPVVVVTGLIGALMHWSPLLGEAVFVAAVFVSVHLRRYGPRAAAIGRMMLLPLIGLFIAPVPVGHDPWSALVWAVVASVVAVGWTALTSIRAPAGEPAPEGTAGSVHTRFAAQSAAALALAFSLGHLIFPGHWPWVVISAFTVSVGARSRGHVVHRSIQRTGGALLGTATSTLVGVLVLGHGWLVAVMIFAYLLAGLILRDRNYAYWSFCVTSILALLYGLAAPAGVSGIEVLGERLAAVVVGCLCGVLPAWVLVPVRTEAVMRKNLARTLAALGALLEKPGEDGRREFDRSVAALRVAAEPALAWRRVVRRPGLADCVEPLASCGPLSDALDPGREPGPGDPAAERARRAAHGALRRNIGATRLALARKPVPELVPVTAPDPESPLAALDRTLRQVHTTVSAALVPAPSLQGSPAPGAGTASG</sequence>
<reference evidence="10 11" key="1">
    <citation type="submission" date="2021-01" db="EMBL/GenBank/DDBJ databases">
        <title>Whole genome shotgun sequence of Planotetraspora phitsanulokensis NBRC 104273.</title>
        <authorList>
            <person name="Komaki H."/>
            <person name="Tamura T."/>
        </authorList>
    </citation>
    <scope>NUCLEOTIDE SEQUENCE [LARGE SCALE GENOMIC DNA]</scope>
    <source>
        <strain evidence="10 11">NBRC 104273</strain>
    </source>
</reference>
<evidence type="ECO:0000256" key="1">
    <source>
        <dbReference type="ARBA" id="ARBA00004651"/>
    </source>
</evidence>
<keyword evidence="4 8" id="KW-1133">Transmembrane helix</keyword>
<keyword evidence="3 8" id="KW-0812">Transmembrane</keyword>
<evidence type="ECO:0000256" key="5">
    <source>
        <dbReference type="ARBA" id="ARBA00023136"/>
    </source>
</evidence>
<evidence type="ECO:0000256" key="3">
    <source>
        <dbReference type="ARBA" id="ARBA00022692"/>
    </source>
</evidence>
<evidence type="ECO:0000313" key="11">
    <source>
        <dbReference type="Proteomes" id="UP000622547"/>
    </source>
</evidence>
<dbReference type="EMBL" id="BOOP01000010">
    <property type="protein sequence ID" value="GII37842.1"/>
    <property type="molecule type" value="Genomic_DNA"/>
</dbReference>
<feature type="transmembrane region" description="Helical" evidence="8">
    <location>
        <begin position="259"/>
        <end position="280"/>
    </location>
</feature>
<feature type="transmembrane region" description="Helical" evidence="8">
    <location>
        <begin position="228"/>
        <end position="252"/>
    </location>
</feature>
<evidence type="ECO:0000256" key="4">
    <source>
        <dbReference type="ARBA" id="ARBA00022989"/>
    </source>
</evidence>